<keyword evidence="8" id="KW-1185">Reference proteome</keyword>
<dbReference type="SUPFAM" id="SSF110738">
    <property type="entry name" value="Glycerate kinase I"/>
    <property type="match status" value="1"/>
</dbReference>
<sequence>MRILTAIDSFKGSMTSKEANKVVKETLTDHDVVSFTVADGGEGTVQAFVEAEGGDYIKRPITNVNGKTVLGTWGFVKESQTAVIEVAEAAGIIQADKTTFHPRHHTSFGVGEQISQALDYGAKTIILGLGGSATVDGGIGMMMALGVEFLDEANQALPILPVDLSQVKKMQTEGLDSRVKDVNWLIASDVTNPLLGRNGATHVFGPQKGFSQEELIEQERAMRQFSQVVKDTLHVSCADMPGAGAAGGIGFSCYSFFGATFQSGLSLLSERGKLKEKLRAVDLVITGEGKFDSQSLAGKVPIGISRLAKEQGIPTVVFAGKIEQGLTSLKEENILVTLPIVNEPMTLETAIVNGPSLLKEALERFQQILRLTI</sequence>
<evidence type="ECO:0000256" key="2">
    <source>
        <dbReference type="ARBA" id="ARBA00022679"/>
    </source>
</evidence>
<proteinExistence type="inferred from homology"/>
<dbReference type="OrthoDB" id="9774290at2"/>
<gene>
    <name evidence="5" type="primary">glxK</name>
    <name evidence="5" type="ORF">HHA03_11550</name>
    <name evidence="6" type="ORF">SAMN05421839_11910</name>
</gene>
<evidence type="ECO:0000313" key="5">
    <source>
        <dbReference type="EMBL" id="GEM01623.1"/>
    </source>
</evidence>
<dbReference type="InterPro" id="IPR018197">
    <property type="entry name" value="Glycerate_kinase_RE-like"/>
</dbReference>
<dbReference type="Gene3D" id="3.40.50.10350">
    <property type="entry name" value="Glycerate kinase, domain 1"/>
    <property type="match status" value="1"/>
</dbReference>
<dbReference type="Proteomes" id="UP000242243">
    <property type="component" value="Unassembled WGS sequence"/>
</dbReference>
<reference evidence="5 8" key="2">
    <citation type="submission" date="2019-07" db="EMBL/GenBank/DDBJ databases">
        <title>Whole genome shotgun sequence of Halolactibacillus halophilus NBRC 100868.</title>
        <authorList>
            <person name="Hosoyama A."/>
            <person name="Uohara A."/>
            <person name="Ohji S."/>
            <person name="Ichikawa N."/>
        </authorList>
    </citation>
    <scope>NUCLEOTIDE SEQUENCE [LARGE SCALE GENOMIC DNA]</scope>
    <source>
        <strain evidence="5 8">NBRC 100868</strain>
    </source>
</reference>
<evidence type="ECO:0000256" key="3">
    <source>
        <dbReference type="ARBA" id="ARBA00022777"/>
    </source>
</evidence>
<dbReference type="Gene3D" id="3.90.1510.10">
    <property type="entry name" value="Glycerate kinase, domain 2"/>
    <property type="match status" value="1"/>
</dbReference>
<name>A0A1I5Q646_9BACI</name>
<protein>
    <submittedName>
        <fullName evidence="6">Glycerate kinase</fullName>
    </submittedName>
</protein>
<evidence type="ECO:0000313" key="6">
    <source>
        <dbReference type="EMBL" id="SFP41838.1"/>
    </source>
</evidence>
<keyword evidence="2 4" id="KW-0808">Transferase</keyword>
<dbReference type="RefSeq" id="WP_159430147.1">
    <property type="nucleotide sequence ID" value="NZ_BJWI01000013.1"/>
</dbReference>
<evidence type="ECO:0000256" key="4">
    <source>
        <dbReference type="PIRNR" id="PIRNR006078"/>
    </source>
</evidence>
<evidence type="ECO:0000256" key="1">
    <source>
        <dbReference type="ARBA" id="ARBA00006284"/>
    </source>
</evidence>
<dbReference type="GO" id="GO:0031388">
    <property type="term" value="P:organic acid phosphorylation"/>
    <property type="evidence" value="ECO:0007669"/>
    <property type="project" value="UniProtKB-UniRule"/>
</dbReference>
<dbReference type="Pfam" id="PF02595">
    <property type="entry name" value="Gly_kinase"/>
    <property type="match status" value="1"/>
</dbReference>
<dbReference type="EMBL" id="FOXC01000019">
    <property type="protein sequence ID" value="SFP41838.1"/>
    <property type="molecule type" value="Genomic_DNA"/>
</dbReference>
<dbReference type="AlphaFoldDB" id="A0A1I5Q646"/>
<dbReference type="PANTHER" id="PTHR21599:SF0">
    <property type="entry name" value="GLYCERATE KINASE"/>
    <property type="match status" value="1"/>
</dbReference>
<dbReference type="GO" id="GO:0008887">
    <property type="term" value="F:glycerate kinase activity"/>
    <property type="evidence" value="ECO:0007669"/>
    <property type="project" value="UniProtKB-UniRule"/>
</dbReference>
<keyword evidence="3 4" id="KW-0418">Kinase</keyword>
<accession>A0A1I5Q646</accession>
<dbReference type="PIRSF" id="PIRSF006078">
    <property type="entry name" value="GlxK"/>
    <property type="match status" value="1"/>
</dbReference>
<dbReference type="InterPro" id="IPR036129">
    <property type="entry name" value="Glycerate_kinase_sf"/>
</dbReference>
<dbReference type="NCBIfam" id="TIGR00045">
    <property type="entry name" value="glycerate kinase"/>
    <property type="match status" value="1"/>
</dbReference>
<reference evidence="6 7" key="1">
    <citation type="submission" date="2016-10" db="EMBL/GenBank/DDBJ databases">
        <authorList>
            <person name="de Groot N.N."/>
        </authorList>
    </citation>
    <scope>NUCLEOTIDE SEQUENCE [LARGE SCALE GENOMIC DNA]</scope>
    <source>
        <strain evidence="6 7">DSM 17073</strain>
    </source>
</reference>
<dbReference type="PANTHER" id="PTHR21599">
    <property type="entry name" value="GLYCERATE KINASE"/>
    <property type="match status" value="1"/>
</dbReference>
<dbReference type="STRING" id="306540.SAMN05421839_11910"/>
<evidence type="ECO:0000313" key="8">
    <source>
        <dbReference type="Proteomes" id="UP000321547"/>
    </source>
</evidence>
<organism evidence="6 7">
    <name type="scientific">Halolactibacillus halophilus</name>
    <dbReference type="NCBI Taxonomy" id="306540"/>
    <lineage>
        <taxon>Bacteria</taxon>
        <taxon>Bacillati</taxon>
        <taxon>Bacillota</taxon>
        <taxon>Bacilli</taxon>
        <taxon>Bacillales</taxon>
        <taxon>Bacillaceae</taxon>
        <taxon>Halolactibacillus</taxon>
    </lineage>
</organism>
<dbReference type="EMBL" id="BJWI01000013">
    <property type="protein sequence ID" value="GEM01623.1"/>
    <property type="molecule type" value="Genomic_DNA"/>
</dbReference>
<dbReference type="InterPro" id="IPR018193">
    <property type="entry name" value="Glyc_kinase_flavodox-like_fold"/>
</dbReference>
<comment type="similarity">
    <text evidence="1 4">Belongs to the glycerate kinase type-1 family.</text>
</comment>
<evidence type="ECO:0000313" key="7">
    <source>
        <dbReference type="Proteomes" id="UP000242243"/>
    </source>
</evidence>
<dbReference type="InterPro" id="IPR004381">
    <property type="entry name" value="Glycerate_kinase"/>
</dbReference>
<dbReference type="Proteomes" id="UP000321547">
    <property type="component" value="Unassembled WGS sequence"/>
</dbReference>